<dbReference type="PANTHER" id="PTHR37809">
    <property type="entry name" value="RIBOSOMAL PROTEIN S12 METHYLTHIOTRANSFERASE ACCESSORY FACTOR YCAO"/>
    <property type="match status" value="1"/>
</dbReference>
<accession>A0ABN1JKC8</accession>
<gene>
    <name evidence="2" type="ORF">GCM10008906_22900</name>
</gene>
<evidence type="ECO:0000313" key="3">
    <source>
        <dbReference type="Proteomes" id="UP001501510"/>
    </source>
</evidence>
<sequence length="605" mass="70970">MNSLVKNNYKDKDPISTICKIRTILNENGILPIESNWNDSVDSYHSIHLTVPDTNICCNGKGINPKFALASAYGEFMERFQNQMFYRHIVGFSEEVTDYRDFFFAPDEIYCSIEDVLKENYKDLPIYIPPVFKSFLNYDLVKKWTNFSPEKFSSKVLCIPFYDSQKKSINYVPLAALEIYGSNGMCGGNTPEEAMVEGICEIFERYSKIKVLDGEINPPTIDREYIKKFPRQYKMIEDFENFSDYEIIVKDCSLNKDFPVIGVIVVNKKEQKYFWSFGSHPTFEIALERTLTEILQGKSIFEFDKLMDYSYKKEINDSNNTIQALKDGKAYYLSKVFTPYESYPFSEFKDIKDKSNKGMLNHILDILKKEGFNVLVRDVSITGFDSFHIIVPGMSEIPNTELEIYLDQRIEGVKIAKQVRNLNSLSSEDLKKIIAYIKKYEDFQEDNIVNLTLLPMKYTFPWHDIDTELFISCAYYKIGDLKNSFKYIERYAHKLKSSKDPDFSTLSWYKCIRDYIGASIDKLEPIKIKESLQMFYDENLLQDVEKTLENPQNIFENYGKLNCFDCANCEFKESCYYKNVANIHMKFKDLYYENQIDQSRNKKYF</sequence>
<proteinExistence type="predicted"/>
<feature type="domain" description="YcaO" evidence="1">
    <location>
        <begin position="60"/>
        <end position="397"/>
    </location>
</feature>
<dbReference type="InterPro" id="IPR003776">
    <property type="entry name" value="YcaO-like_dom"/>
</dbReference>
<keyword evidence="3" id="KW-1185">Reference proteome</keyword>
<reference evidence="2 3" key="1">
    <citation type="journal article" date="2019" name="Int. J. Syst. Evol. Microbiol.">
        <title>The Global Catalogue of Microorganisms (GCM) 10K type strain sequencing project: providing services to taxonomists for standard genome sequencing and annotation.</title>
        <authorList>
            <consortium name="The Broad Institute Genomics Platform"/>
            <consortium name="The Broad Institute Genome Sequencing Center for Infectious Disease"/>
            <person name="Wu L."/>
            <person name="Ma J."/>
        </authorList>
    </citation>
    <scope>NUCLEOTIDE SEQUENCE [LARGE SCALE GENOMIC DNA]</scope>
    <source>
        <strain evidence="2 3">JCM 1407</strain>
    </source>
</reference>
<dbReference type="PANTHER" id="PTHR37809:SF1">
    <property type="entry name" value="RIBOSOMAL PROTEIN S12 METHYLTHIOTRANSFERASE ACCESSORY FACTOR YCAO"/>
    <property type="match status" value="1"/>
</dbReference>
<evidence type="ECO:0000259" key="1">
    <source>
        <dbReference type="PROSITE" id="PS51664"/>
    </source>
</evidence>
<protein>
    <recommendedName>
        <fullName evidence="1">YcaO domain-containing protein</fullName>
    </recommendedName>
</protein>
<dbReference type="Pfam" id="PF02624">
    <property type="entry name" value="YcaO"/>
    <property type="match status" value="1"/>
</dbReference>
<dbReference type="PROSITE" id="PS51664">
    <property type="entry name" value="YCAO"/>
    <property type="match status" value="1"/>
</dbReference>
<organism evidence="2 3">
    <name type="scientific">Clostridium oceanicum</name>
    <dbReference type="NCBI Taxonomy" id="1543"/>
    <lineage>
        <taxon>Bacteria</taxon>
        <taxon>Bacillati</taxon>
        <taxon>Bacillota</taxon>
        <taxon>Clostridia</taxon>
        <taxon>Eubacteriales</taxon>
        <taxon>Clostridiaceae</taxon>
        <taxon>Clostridium</taxon>
    </lineage>
</organism>
<evidence type="ECO:0000313" key="2">
    <source>
        <dbReference type="EMBL" id="GAA0741585.1"/>
    </source>
</evidence>
<dbReference type="Gene3D" id="3.30.160.660">
    <property type="match status" value="1"/>
</dbReference>
<dbReference type="Proteomes" id="UP001501510">
    <property type="component" value="Unassembled WGS sequence"/>
</dbReference>
<dbReference type="NCBIfam" id="TIGR00702">
    <property type="entry name" value="YcaO-type kinase domain"/>
    <property type="match status" value="1"/>
</dbReference>
<dbReference type="EMBL" id="BAAACG010000010">
    <property type="protein sequence ID" value="GAA0741585.1"/>
    <property type="molecule type" value="Genomic_DNA"/>
</dbReference>
<dbReference type="Gene3D" id="3.30.1330.230">
    <property type="match status" value="1"/>
</dbReference>
<dbReference type="RefSeq" id="WP_343761723.1">
    <property type="nucleotide sequence ID" value="NZ_BAAACG010000010.1"/>
</dbReference>
<comment type="caution">
    <text evidence="2">The sequence shown here is derived from an EMBL/GenBank/DDBJ whole genome shotgun (WGS) entry which is preliminary data.</text>
</comment>
<name>A0ABN1JKC8_9CLOT</name>